<gene>
    <name evidence="1" type="ORF">C490910_057</name>
</gene>
<dbReference type="Gene3D" id="3.40.50.150">
    <property type="entry name" value="Vaccinia Virus protein VP39"/>
    <property type="match status" value="1"/>
</dbReference>
<dbReference type="EMBL" id="KU686212">
    <property type="protein sequence ID" value="AOV61981.1"/>
    <property type="molecule type" value="Genomic_DNA"/>
</dbReference>
<dbReference type="KEGG" id="vg:30308111"/>
<evidence type="ECO:0008006" key="3">
    <source>
        <dbReference type="Google" id="ProtNLM"/>
    </source>
</evidence>
<evidence type="ECO:0000313" key="1">
    <source>
        <dbReference type="EMBL" id="AOV61981.1"/>
    </source>
</evidence>
<dbReference type="Proteomes" id="UP000203902">
    <property type="component" value="Segment"/>
</dbReference>
<proteinExistence type="predicted"/>
<organism evidence="1 2">
    <name type="scientific">Synechococcus phage S-CAM7</name>
    <dbReference type="NCBI Taxonomy" id="1883368"/>
    <lineage>
        <taxon>Viruses</taxon>
        <taxon>Duplodnaviria</taxon>
        <taxon>Heunggongvirae</taxon>
        <taxon>Uroviricota</taxon>
        <taxon>Caudoviricetes</taxon>
        <taxon>Pantevenvirales</taxon>
        <taxon>Kyanoviridae</taxon>
        <taxon>Mazuvirus</taxon>
        <taxon>Mazuvirus scam7</taxon>
    </lineage>
</organism>
<dbReference type="OrthoDB" id="20265at10239"/>
<name>A0A1D8KTL9_9CAUD</name>
<dbReference type="SUPFAM" id="SSF53335">
    <property type="entry name" value="S-adenosyl-L-methionine-dependent methyltransferases"/>
    <property type="match status" value="1"/>
</dbReference>
<sequence>MSKNKHNENVGSDIVRSNDRINETGEVFTPMELCREMVNELPLDVLQNPKSTFLDNSAGHGNFIIALRDKLLEYHELSHILDNMLYAVEFMEDNHAELCERIGVPVTHPHYVRADATTYDYSFGEPIGLEAFF</sequence>
<reference evidence="1 2" key="1">
    <citation type="journal article" date="2016" name="Virology">
        <title>The genomic content and context of auxiliary metabolic genes in marine cyanomyoviruses.</title>
        <authorList>
            <person name="Crummett L.T."/>
            <person name="Puxty R.J."/>
            <person name="Weihe C."/>
            <person name="Marston M.F."/>
            <person name="Martiny J.B."/>
        </authorList>
    </citation>
    <scope>NUCLEOTIDE SEQUENCE [LARGE SCALE GENOMIC DNA]</scope>
    <source>
        <strain evidence="1">0910CC49</strain>
    </source>
</reference>
<dbReference type="RefSeq" id="YP_009322990.1">
    <property type="nucleotide sequence ID" value="NC_031927.1"/>
</dbReference>
<keyword evidence="2" id="KW-1185">Reference proteome</keyword>
<accession>A0A1D8KTL9</accession>
<dbReference type="InterPro" id="IPR029063">
    <property type="entry name" value="SAM-dependent_MTases_sf"/>
</dbReference>
<dbReference type="GeneID" id="30308111"/>
<evidence type="ECO:0000313" key="2">
    <source>
        <dbReference type="Proteomes" id="UP000203902"/>
    </source>
</evidence>
<protein>
    <recommendedName>
        <fullName evidence="3">DNA methylase adenine-specific domain-containing protein</fullName>
    </recommendedName>
</protein>